<proteinExistence type="predicted"/>
<evidence type="ECO:0000313" key="2">
    <source>
        <dbReference type="Proteomes" id="UP001620645"/>
    </source>
</evidence>
<dbReference type="AlphaFoldDB" id="A0ABD2KLP2"/>
<dbReference type="Proteomes" id="UP001620645">
    <property type="component" value="Unassembled WGS sequence"/>
</dbReference>
<gene>
    <name evidence="1" type="ORF">niasHS_001368</name>
</gene>
<comment type="caution">
    <text evidence="1">The sequence shown here is derived from an EMBL/GenBank/DDBJ whole genome shotgun (WGS) entry which is preliminary data.</text>
</comment>
<protein>
    <submittedName>
        <fullName evidence="1">Uncharacterized protein</fullName>
    </submittedName>
</protein>
<reference evidence="1 2" key="1">
    <citation type="submission" date="2024-10" db="EMBL/GenBank/DDBJ databases">
        <authorList>
            <person name="Kim D."/>
        </authorList>
    </citation>
    <scope>NUCLEOTIDE SEQUENCE [LARGE SCALE GENOMIC DNA]</scope>
    <source>
        <strain evidence="1">Taebaek</strain>
    </source>
</reference>
<evidence type="ECO:0000313" key="1">
    <source>
        <dbReference type="EMBL" id="KAL3103766.1"/>
    </source>
</evidence>
<name>A0ABD2KLP2_HETSC</name>
<sequence length="303" mass="34625">MFLCELVRAGQPCLREFTTADRRMAHQARVHTALERMSPYACKSVLRENGDELVMYRLATLLSDYFCHGLKCLDIFIVAANSMSSYPKIGTPSVRTKEEKDTIDAFVSTYTNIVGSLFEQIIGQHIEKNTSAQFRQFESKKFDECIAHGCHYRLVFEEGVARVESLKIFLCLRIVQLLAEKAKIQLSELLATDDQQKVQLLKTFAIDALVMVYVKTVSKSFVSPRKEVELFESDSGDIDLRGPQYLMDIFEFLIRCLLNEDNESLRETAHKGIIKIFIGHSRPEHSVYIAMELTFPIESMPLC</sequence>
<accession>A0ABD2KLP2</accession>
<organism evidence="1 2">
    <name type="scientific">Heterodera schachtii</name>
    <name type="common">Sugarbeet cyst nematode worm</name>
    <name type="synonym">Tylenchus schachtii</name>
    <dbReference type="NCBI Taxonomy" id="97005"/>
    <lineage>
        <taxon>Eukaryota</taxon>
        <taxon>Metazoa</taxon>
        <taxon>Ecdysozoa</taxon>
        <taxon>Nematoda</taxon>
        <taxon>Chromadorea</taxon>
        <taxon>Rhabditida</taxon>
        <taxon>Tylenchina</taxon>
        <taxon>Tylenchomorpha</taxon>
        <taxon>Tylenchoidea</taxon>
        <taxon>Heteroderidae</taxon>
        <taxon>Heteroderinae</taxon>
        <taxon>Heterodera</taxon>
    </lineage>
</organism>
<dbReference type="EMBL" id="JBICCN010000011">
    <property type="protein sequence ID" value="KAL3103766.1"/>
    <property type="molecule type" value="Genomic_DNA"/>
</dbReference>
<dbReference type="Pfam" id="PF20175">
    <property type="entry name" value="Tra1_central"/>
    <property type="match status" value="1"/>
</dbReference>
<dbReference type="InterPro" id="IPR046807">
    <property type="entry name" value="Tra1_central"/>
</dbReference>
<keyword evidence="2" id="KW-1185">Reference proteome</keyword>